<dbReference type="GO" id="GO:0005694">
    <property type="term" value="C:chromosome"/>
    <property type="evidence" value="ECO:0007669"/>
    <property type="project" value="TreeGrafter"/>
</dbReference>
<dbReference type="PANTHER" id="PTHR13710:SF105">
    <property type="entry name" value="ATP-DEPENDENT DNA HELICASE Q1"/>
    <property type="match status" value="1"/>
</dbReference>
<feature type="compositionally biased region" description="Low complexity" evidence="6">
    <location>
        <begin position="574"/>
        <end position="585"/>
    </location>
</feature>
<dbReference type="InParanoid" id="A0A409YQF7"/>
<feature type="region of interest" description="Disordered" evidence="6">
    <location>
        <begin position="498"/>
        <end position="614"/>
    </location>
</feature>
<dbReference type="GO" id="GO:0043138">
    <property type="term" value="F:3'-5' DNA helicase activity"/>
    <property type="evidence" value="ECO:0007669"/>
    <property type="project" value="UniProtKB-EC"/>
</dbReference>
<evidence type="ECO:0000256" key="3">
    <source>
        <dbReference type="ARBA" id="ARBA00023235"/>
    </source>
</evidence>
<dbReference type="OrthoDB" id="5409596at2759"/>
<dbReference type="AlphaFoldDB" id="A0A409YQF7"/>
<comment type="caution">
    <text evidence="7">The sequence shown here is derived from an EMBL/GenBank/DDBJ whole genome shotgun (WGS) entry which is preliminary data.</text>
</comment>
<dbReference type="InterPro" id="IPR027417">
    <property type="entry name" value="P-loop_NTPase"/>
</dbReference>
<evidence type="ECO:0000313" key="7">
    <source>
        <dbReference type="EMBL" id="PPR05241.1"/>
    </source>
</evidence>
<evidence type="ECO:0000313" key="8">
    <source>
        <dbReference type="Proteomes" id="UP000284706"/>
    </source>
</evidence>
<dbReference type="EC" id="5.6.2.4" evidence="5"/>
<dbReference type="PANTHER" id="PTHR13710">
    <property type="entry name" value="DNA HELICASE RECQ FAMILY MEMBER"/>
    <property type="match status" value="1"/>
</dbReference>
<dbReference type="GO" id="GO:0005737">
    <property type="term" value="C:cytoplasm"/>
    <property type="evidence" value="ECO:0007669"/>
    <property type="project" value="TreeGrafter"/>
</dbReference>
<keyword evidence="2" id="KW-0238">DNA-binding</keyword>
<feature type="compositionally biased region" description="Polar residues" evidence="6">
    <location>
        <begin position="591"/>
        <end position="614"/>
    </location>
</feature>
<comment type="similarity">
    <text evidence="1">Belongs to the helicase family. RecQ subfamily.</text>
</comment>
<proteinExistence type="inferred from homology"/>
<dbReference type="SUPFAM" id="SSF52540">
    <property type="entry name" value="P-loop containing nucleoside triphosphate hydrolases"/>
    <property type="match status" value="1"/>
</dbReference>
<evidence type="ECO:0000256" key="5">
    <source>
        <dbReference type="ARBA" id="ARBA00034808"/>
    </source>
</evidence>
<dbReference type="Gene3D" id="3.40.50.300">
    <property type="entry name" value="P-loop containing nucleotide triphosphate hydrolases"/>
    <property type="match status" value="2"/>
</dbReference>
<dbReference type="GO" id="GO:0003677">
    <property type="term" value="F:DNA binding"/>
    <property type="evidence" value="ECO:0007669"/>
    <property type="project" value="UniProtKB-KW"/>
</dbReference>
<dbReference type="GO" id="GO:0009378">
    <property type="term" value="F:four-way junction helicase activity"/>
    <property type="evidence" value="ECO:0007669"/>
    <property type="project" value="TreeGrafter"/>
</dbReference>
<dbReference type="Proteomes" id="UP000284706">
    <property type="component" value="Unassembled WGS sequence"/>
</dbReference>
<dbReference type="GO" id="GO:0000724">
    <property type="term" value="P:double-strand break repair via homologous recombination"/>
    <property type="evidence" value="ECO:0007669"/>
    <property type="project" value="TreeGrafter"/>
</dbReference>
<dbReference type="EMBL" id="NHYE01000506">
    <property type="protein sequence ID" value="PPR05241.1"/>
    <property type="molecule type" value="Genomic_DNA"/>
</dbReference>
<organism evidence="7 8">
    <name type="scientific">Gymnopilus dilepis</name>
    <dbReference type="NCBI Taxonomy" id="231916"/>
    <lineage>
        <taxon>Eukaryota</taxon>
        <taxon>Fungi</taxon>
        <taxon>Dikarya</taxon>
        <taxon>Basidiomycota</taxon>
        <taxon>Agaricomycotina</taxon>
        <taxon>Agaricomycetes</taxon>
        <taxon>Agaricomycetidae</taxon>
        <taxon>Agaricales</taxon>
        <taxon>Agaricineae</taxon>
        <taxon>Hymenogastraceae</taxon>
        <taxon>Gymnopilus</taxon>
    </lineage>
</organism>
<comment type="catalytic activity">
    <reaction evidence="4">
        <text>Couples ATP hydrolysis with the unwinding of duplex DNA by translocating in the 3'-5' direction.</text>
        <dbReference type="EC" id="5.6.2.4"/>
    </reaction>
</comment>
<reference evidence="7 8" key="1">
    <citation type="journal article" date="2018" name="Evol. Lett.">
        <title>Horizontal gene cluster transfer increased hallucinogenic mushroom diversity.</title>
        <authorList>
            <person name="Reynolds H.T."/>
            <person name="Vijayakumar V."/>
            <person name="Gluck-Thaler E."/>
            <person name="Korotkin H.B."/>
            <person name="Matheny P.B."/>
            <person name="Slot J.C."/>
        </authorList>
    </citation>
    <scope>NUCLEOTIDE SEQUENCE [LARGE SCALE GENOMIC DNA]</scope>
    <source>
        <strain evidence="7 8">SRW20</strain>
    </source>
</reference>
<name>A0A409YQF7_9AGAR</name>
<protein>
    <recommendedName>
        <fullName evidence="5">DNA 3'-5' helicase</fullName>
        <ecNumber evidence="5">5.6.2.4</ecNumber>
    </recommendedName>
</protein>
<keyword evidence="3" id="KW-0413">Isomerase</keyword>
<sequence>MVHMSPEMALAESFHKLWKDSRFRSRLTAVVVDETHCIDKLGKGGGLTISARFIRKSSTLRSYTCPHRNLYCRATFDLIWNTLAYGHQPFWGVDVGTDPPNLFYITRPYSDPKIPFLDILSILPTVLNDNTTSSDIPKIILYFDSEAMCREAVQFIRKLLPPHLVKRAARDKFQDDIYRMLCATDAAGMGLQHPQMSNMSCLSGSKSLSTVSQHWGRCGRDRTTEVVCFLLLPKWAFRPTPAESIVHQHLERSRKSKKAEMTKKDTLQRANLDVKLENFINIGFPDLPDCAHAFLRDGFSPTTGLTVCHTLNSVSGKPGFRSKKSSFEMTWVVLDLQRKPRAGRCCYRCNPEIAAFFPTISKHDRRLTVYSHHSVNGPLPPVSRPSSAASSISASSSFAVPRRGVKVPKEEEEKLRERLCKWREERHRQRGSPLFLSSQTILPPKQLNGFLASCSKFLAESNLTTIFLRKFVSWDAASESDWEDICLSSLTGTAAVVVPTTPPSQRRGRKKMREGRPAQRPVIEQPAFVTTTPRPPQPPQQSFTSRFRVSTHRQPFCDANGFQTPAPLPPPRPSMSSSHPRVSHLPIGSSPMASTSTSNAHPYPSTPVTPQNLHSPLIPAQMQFNPYHHLLTSNNLHSPLIPAQMQFNPYHHLLTSNVAYSPFLWTPGHALPYTYNPYNASHNPSNPTM</sequence>
<accession>A0A409YQF7</accession>
<gene>
    <name evidence="7" type="ORF">CVT26_012391</name>
</gene>
<keyword evidence="8" id="KW-1185">Reference proteome</keyword>
<evidence type="ECO:0000256" key="1">
    <source>
        <dbReference type="ARBA" id="ARBA00005446"/>
    </source>
</evidence>
<evidence type="ECO:0000256" key="2">
    <source>
        <dbReference type="ARBA" id="ARBA00023125"/>
    </source>
</evidence>
<evidence type="ECO:0000256" key="4">
    <source>
        <dbReference type="ARBA" id="ARBA00034617"/>
    </source>
</evidence>
<evidence type="ECO:0000256" key="6">
    <source>
        <dbReference type="SAM" id="MobiDB-lite"/>
    </source>
</evidence>